<gene>
    <name evidence="6" type="ORF">D4A47_08975</name>
</gene>
<dbReference type="Pfam" id="PF00005">
    <property type="entry name" value="ABC_tran"/>
    <property type="match status" value="2"/>
</dbReference>
<dbReference type="InterPro" id="IPR017871">
    <property type="entry name" value="ABC_transporter-like_CS"/>
</dbReference>
<keyword evidence="4 6" id="KW-0067">ATP-binding</keyword>
<name>A0A498CL23_9FIRM</name>
<evidence type="ECO:0000313" key="7">
    <source>
        <dbReference type="Proteomes" id="UP000276301"/>
    </source>
</evidence>
<dbReference type="Gene3D" id="3.40.50.300">
    <property type="entry name" value="P-loop containing nucleotide triphosphate hydrolases"/>
    <property type="match status" value="2"/>
</dbReference>
<dbReference type="SUPFAM" id="SSF52540">
    <property type="entry name" value="P-loop containing nucleoside triphosphate hydrolases"/>
    <property type="match status" value="2"/>
</dbReference>
<feature type="domain" description="ABC transporter" evidence="5">
    <location>
        <begin position="248"/>
        <end position="492"/>
    </location>
</feature>
<dbReference type="InterPro" id="IPR003439">
    <property type="entry name" value="ABC_transporter-like_ATP-bd"/>
</dbReference>
<dbReference type="InterPro" id="IPR027417">
    <property type="entry name" value="P-loop_NTPase"/>
</dbReference>
<evidence type="ECO:0000256" key="1">
    <source>
        <dbReference type="ARBA" id="ARBA00022448"/>
    </source>
</evidence>
<feature type="domain" description="ABC transporter" evidence="5">
    <location>
        <begin position="6"/>
        <end position="238"/>
    </location>
</feature>
<dbReference type="EMBL" id="RCHT01000015">
    <property type="protein sequence ID" value="RLL10231.1"/>
    <property type="molecule type" value="Genomic_DNA"/>
</dbReference>
<dbReference type="AlphaFoldDB" id="A0A498CL23"/>
<dbReference type="PANTHER" id="PTHR43790:SF9">
    <property type="entry name" value="GALACTOFURANOSE TRANSPORTER ATP-BINDING PROTEIN YTFR"/>
    <property type="match status" value="1"/>
</dbReference>
<dbReference type="GO" id="GO:0005524">
    <property type="term" value="F:ATP binding"/>
    <property type="evidence" value="ECO:0007669"/>
    <property type="project" value="UniProtKB-KW"/>
</dbReference>
<keyword evidence="3" id="KW-0547">Nucleotide-binding</keyword>
<dbReference type="RefSeq" id="WP_121587025.1">
    <property type="nucleotide sequence ID" value="NZ_DBGFRH010000082.1"/>
</dbReference>
<evidence type="ECO:0000256" key="4">
    <source>
        <dbReference type="ARBA" id="ARBA00022840"/>
    </source>
</evidence>
<organism evidence="6 7">
    <name type="scientific">Anaerotruncus massiliensis</name>
    <name type="common">ex Liu et al. 2021</name>
    <dbReference type="NCBI Taxonomy" id="2321404"/>
    <lineage>
        <taxon>Bacteria</taxon>
        <taxon>Bacillati</taxon>
        <taxon>Bacillota</taxon>
        <taxon>Clostridia</taxon>
        <taxon>Eubacteriales</taxon>
        <taxon>Oscillospiraceae</taxon>
        <taxon>Anaerotruncus</taxon>
    </lineage>
</organism>
<dbReference type="CDD" id="cd03216">
    <property type="entry name" value="ABC_Carb_Monos_I"/>
    <property type="match status" value="1"/>
</dbReference>
<evidence type="ECO:0000256" key="2">
    <source>
        <dbReference type="ARBA" id="ARBA00022737"/>
    </source>
</evidence>
<evidence type="ECO:0000259" key="5">
    <source>
        <dbReference type="PROSITE" id="PS50893"/>
    </source>
</evidence>
<dbReference type="GO" id="GO:0016887">
    <property type="term" value="F:ATP hydrolysis activity"/>
    <property type="evidence" value="ECO:0007669"/>
    <property type="project" value="InterPro"/>
</dbReference>
<evidence type="ECO:0000256" key="3">
    <source>
        <dbReference type="ARBA" id="ARBA00022741"/>
    </source>
</evidence>
<accession>A0A498CL23</accession>
<keyword evidence="1" id="KW-0813">Transport</keyword>
<dbReference type="InterPro" id="IPR050107">
    <property type="entry name" value="ABC_carbohydrate_import_ATPase"/>
</dbReference>
<dbReference type="Proteomes" id="UP000276301">
    <property type="component" value="Unassembled WGS sequence"/>
</dbReference>
<keyword evidence="7" id="KW-1185">Reference proteome</keyword>
<proteinExistence type="predicted"/>
<protein>
    <submittedName>
        <fullName evidence="6">Sugar ABC transporter ATP-binding protein</fullName>
    </submittedName>
</protein>
<dbReference type="SMART" id="SM00382">
    <property type="entry name" value="AAA"/>
    <property type="match status" value="2"/>
</dbReference>
<keyword evidence="2" id="KW-0677">Repeat</keyword>
<dbReference type="InterPro" id="IPR003593">
    <property type="entry name" value="AAA+_ATPase"/>
</dbReference>
<sequence>MSTVILETKNLTKAFANKKVVSGVDFVVREGEITALLGENGAGKSTFKNMLVGLLEPTEGSITFDGREMKEIKMGKLPIAAVHQELSLFLNLTVAENICIEDFPGKKSMVNWKKCREEALKYMGIMNIQLDPDAIVGTLGPGEQQLIEIAKAIRLNPRVLILDEPTASLTAPERERLFEVMRTLKKQRIGMIFITHFLDEVFAVCDKVVVLRNSEKVCDAPVTEVTKHEIEEHMVGHSLEGSSFSLGKPGPEVALRVTGLESESFADINFEVHKGEILGVAGLIGAGRTELMESIFGLRKCGGTIEFMGETFKRWNTQQLIKKGMVMIPEDRKNCGIFPRRDLKENITAAQIDHFVNRRVKFFGFRREKENAQKVIDRFRVACPGIEAYITELSGGNQQKIIVGRWLSHSPKVCMFDDPTRGVDVGSRAEIGEYIVELAKTGTAVILVSSDLNELVSMAHRIIVMRRGRMVSELMREDFDVRRILSIASSQQEDESSVGGNHGENA</sequence>
<comment type="caution">
    <text evidence="6">The sequence shown here is derived from an EMBL/GenBank/DDBJ whole genome shotgun (WGS) entry which is preliminary data.</text>
</comment>
<dbReference type="CDD" id="cd03215">
    <property type="entry name" value="ABC_Carb_Monos_II"/>
    <property type="match status" value="1"/>
</dbReference>
<evidence type="ECO:0000313" key="6">
    <source>
        <dbReference type="EMBL" id="RLL10231.1"/>
    </source>
</evidence>
<dbReference type="PROSITE" id="PS50893">
    <property type="entry name" value="ABC_TRANSPORTER_2"/>
    <property type="match status" value="2"/>
</dbReference>
<reference evidence="6 7" key="1">
    <citation type="submission" date="2018-10" db="EMBL/GenBank/DDBJ databases">
        <title>Anaerotruncus faecis sp. nov., isolated from human feces.</title>
        <authorList>
            <person name="Wang Y.-J."/>
        </authorList>
    </citation>
    <scope>NUCLEOTIDE SEQUENCE [LARGE SCALE GENOMIC DNA]</scope>
    <source>
        <strain evidence="6 7">22A2-44</strain>
    </source>
</reference>
<dbReference type="PANTHER" id="PTHR43790">
    <property type="entry name" value="CARBOHYDRATE TRANSPORT ATP-BINDING PROTEIN MG119-RELATED"/>
    <property type="match status" value="1"/>
</dbReference>
<dbReference type="PROSITE" id="PS00211">
    <property type="entry name" value="ABC_TRANSPORTER_1"/>
    <property type="match status" value="1"/>
</dbReference>